<dbReference type="EMBL" id="MCBT01000024">
    <property type="protein sequence ID" value="OEG74161.1"/>
    <property type="molecule type" value="Genomic_DNA"/>
</dbReference>
<proteinExistence type="predicted"/>
<name>A0A1E5IUA7_SHECO</name>
<sequence>MANINLILEKDLKKMSRDSFFKKATVYKENDVFWFYVIDSLNQKYSILKFGFAESRNFKNVNSVYQKILELGVFEYSFYDKDKRRELANG</sequence>
<comment type="caution">
    <text evidence="1">The sequence shown here is derived from an EMBL/GenBank/DDBJ whole genome shotgun (WGS) entry which is preliminary data.</text>
</comment>
<organism evidence="1 2">
    <name type="scientific">Shewanella colwelliana</name>
    <name type="common">Alteromonas colwelliana</name>
    <dbReference type="NCBI Taxonomy" id="23"/>
    <lineage>
        <taxon>Bacteria</taxon>
        <taxon>Pseudomonadati</taxon>
        <taxon>Pseudomonadota</taxon>
        <taxon>Gammaproteobacteria</taxon>
        <taxon>Alteromonadales</taxon>
        <taxon>Shewanellaceae</taxon>
        <taxon>Shewanella</taxon>
    </lineage>
</organism>
<accession>A0A1E5IUA7</accession>
<dbReference type="AlphaFoldDB" id="A0A1E5IUA7"/>
<protein>
    <submittedName>
        <fullName evidence="1">Uncharacterized protein</fullName>
    </submittedName>
</protein>
<dbReference type="RefSeq" id="WP_069670961.1">
    <property type="nucleotide sequence ID" value="NZ_MCBT01000024.1"/>
</dbReference>
<dbReference type="OrthoDB" id="6402598at2"/>
<reference evidence="1 2" key="1">
    <citation type="submission" date="2016-07" db="EMBL/GenBank/DDBJ databases">
        <title>Whole-genome of two Shewanella species isolated from a digestive organ of sea cucumber Apostichopus japonicus Selenka 1867.</title>
        <authorList>
            <person name="Hong H.-H."/>
            <person name="Choi H."/>
            <person name="Cheon S."/>
            <person name="Oh J.-S."/>
            <person name="Lee H.-G."/>
            <person name="Park C."/>
        </authorList>
    </citation>
    <scope>NUCLEOTIDE SEQUENCE [LARGE SCALE GENOMIC DNA]</scope>
    <source>
        <strain evidence="1 2">CSB03KR</strain>
    </source>
</reference>
<dbReference type="Proteomes" id="UP000095230">
    <property type="component" value="Unassembled WGS sequence"/>
</dbReference>
<dbReference type="STRING" id="23.BEL05_00750"/>
<gene>
    <name evidence="1" type="ORF">BEL05_00750</name>
</gene>
<evidence type="ECO:0000313" key="1">
    <source>
        <dbReference type="EMBL" id="OEG74161.1"/>
    </source>
</evidence>
<evidence type="ECO:0000313" key="2">
    <source>
        <dbReference type="Proteomes" id="UP000095230"/>
    </source>
</evidence>